<dbReference type="PANTHER" id="PTHR11319:SF35">
    <property type="entry name" value="OUTER MEMBRANE PROTEIN PMPC-RELATED"/>
    <property type="match status" value="1"/>
</dbReference>
<reference evidence="8 9" key="1">
    <citation type="submission" date="2016-10" db="EMBL/GenBank/DDBJ databases">
        <authorList>
            <person name="Varghese N."/>
            <person name="Submissions S."/>
        </authorList>
    </citation>
    <scope>NUCLEOTIDE SEQUENCE [LARGE SCALE GENOMIC DNA]</scope>
    <source>
        <strain evidence="8 9">DSM 16643</strain>
    </source>
</reference>
<evidence type="ECO:0000256" key="5">
    <source>
        <dbReference type="ARBA" id="ARBA00022729"/>
    </source>
</evidence>
<accession>A0A1G5VVV7</accession>
<dbReference type="InterPro" id="IPR003368">
    <property type="entry name" value="POMP_repeat"/>
</dbReference>
<evidence type="ECO:0000313" key="8">
    <source>
        <dbReference type="EMBL" id="SDA49145.1"/>
    </source>
</evidence>
<comment type="subcellular location">
    <subcellularLocation>
        <location evidence="1">Cell envelope</location>
    </subcellularLocation>
    <subcellularLocation>
        <location evidence="2">Cell outer membrane</location>
    </subcellularLocation>
    <subcellularLocation>
        <location evidence="3">Secreted</location>
    </subcellularLocation>
</comment>
<dbReference type="PANTHER" id="PTHR11319">
    <property type="entry name" value="G PROTEIN-COUPLED RECEPTOR-RELATED"/>
    <property type="match status" value="1"/>
</dbReference>
<evidence type="ECO:0000313" key="9">
    <source>
        <dbReference type="Proteomes" id="UP000323439"/>
    </source>
</evidence>
<dbReference type="Pfam" id="PF02415">
    <property type="entry name" value="Chlam_PMP"/>
    <property type="match status" value="1"/>
</dbReference>
<keyword evidence="5" id="KW-0732">Signal</keyword>
<keyword evidence="7" id="KW-0998">Cell outer membrane</keyword>
<dbReference type="Gene3D" id="2.160.20.10">
    <property type="entry name" value="Single-stranded right-handed beta-helix, Pectin lyase-like"/>
    <property type="match status" value="2"/>
</dbReference>
<dbReference type="RefSeq" id="WP_149731470.1">
    <property type="nucleotide sequence ID" value="NZ_FMXB01000005.1"/>
</dbReference>
<evidence type="ECO:0000256" key="1">
    <source>
        <dbReference type="ARBA" id="ARBA00004196"/>
    </source>
</evidence>
<organism evidence="8 9">
    <name type="scientific">Methanobrevibacter millerae</name>
    <dbReference type="NCBI Taxonomy" id="230361"/>
    <lineage>
        <taxon>Archaea</taxon>
        <taxon>Methanobacteriati</taxon>
        <taxon>Methanobacteriota</taxon>
        <taxon>Methanomada group</taxon>
        <taxon>Methanobacteria</taxon>
        <taxon>Methanobacteriales</taxon>
        <taxon>Methanobacteriaceae</taxon>
        <taxon>Methanobrevibacter</taxon>
    </lineage>
</organism>
<proteinExistence type="predicted"/>
<keyword evidence="4" id="KW-0964">Secreted</keyword>
<protein>
    <submittedName>
        <fullName evidence="8">Polymorphic outer membrane protein repeat-containing protein</fullName>
    </submittedName>
</protein>
<sequence>MDFQNRISNLFNGKKDFKYLDDLVNSGKDEVKLTSDICLSNAEESLYVEGIEIKNDVIIDGCGHMIDANEKSRIFKIENKRVTFKNINFKNGSFRSVGGDGMAFIELLAGGGAVYAFDSNLRFENCSFNNCLAHRGGAVSLSYCEASIDDCHFTKNIAKEWAGAVFDDDDSSLTVSNSTFNSNLAGKEADDIRAIESSLIVNDCNFLNAAANASIEAGTSGNAVLKDSTFNNADVVLNCLSVIKSCDFKNSQISGRFSEIYIPEGESYDFNVESDKIRYLTSDMGWVLELTEHELAREFLKYFPKFNGAEFSEQDRLHNEMIEFVDIWRKICSYDANFLMADVIVNVLDLDADDIEFDRIDKESAVDKGSFDELHGIFESVIEMHVDLGKNFKYLDDLIHSEKNIVLNSNVRLDDDEAGDYADGIKIDVDDLVLDGNNHYIDADNKASIFKIDGKNVLIKNVVFKNAFSNMGGAVSNIGEVTFENCKFMDNIASELGGAIANDEKMTIKGCEFTNNSSGGVGGAIAATYVSELLIEETKFTRNTVSSDVDCPGELLPEQAQGFGGAIYNNGKLDINNVQFVENSCDVSGGAMIILPDSKVKMDAVLFKDNHAKRDGGVVHTMGEIDIDNSEFITNHADNTAGVFDATESSKLMISNSKFEDNSASDGKIIVNKGKLDLIDSPLDEGDIVDESPSVNDDGNVLEGETEMFVIESNEESSESKFPEGYDDFARKFKDYFEEMLEEEDTKGNRLMMSLLFALWADKFPEDANLVGAALLMGSIYGDELVRVILEDFTQEEYRRRLTQYDPIDEELSSWFMAVALVGMIFANSKDDEDEEKLTSDEYAQHYIDFTNNFANADEEKDDVYDSIKDLVNEWRQNFPGDLNMSLAYITVNFPHLSEEKIIELLEGLKEQSPGDDDSYEKLYADCKCVLSLRNINLDDYLED</sequence>
<dbReference type="OrthoDB" id="78475at2157"/>
<evidence type="ECO:0000256" key="3">
    <source>
        <dbReference type="ARBA" id="ARBA00004613"/>
    </source>
</evidence>
<dbReference type="InterPro" id="IPR011050">
    <property type="entry name" value="Pectin_lyase_fold/virulence"/>
</dbReference>
<name>A0A1G5VVV7_9EURY</name>
<gene>
    <name evidence="8" type="ORF">SAMN02910315_00892</name>
</gene>
<dbReference type="AlphaFoldDB" id="A0A1G5VVV7"/>
<dbReference type="SUPFAM" id="SSF51126">
    <property type="entry name" value="Pectin lyase-like"/>
    <property type="match status" value="2"/>
</dbReference>
<evidence type="ECO:0000256" key="4">
    <source>
        <dbReference type="ARBA" id="ARBA00022525"/>
    </source>
</evidence>
<dbReference type="Proteomes" id="UP000323439">
    <property type="component" value="Unassembled WGS sequence"/>
</dbReference>
<dbReference type="GO" id="GO:0005576">
    <property type="term" value="C:extracellular region"/>
    <property type="evidence" value="ECO:0007669"/>
    <property type="project" value="UniProtKB-SubCell"/>
</dbReference>
<dbReference type="InterPro" id="IPR012334">
    <property type="entry name" value="Pectin_lyas_fold"/>
</dbReference>
<keyword evidence="6" id="KW-0472">Membrane</keyword>
<evidence type="ECO:0000256" key="6">
    <source>
        <dbReference type="ARBA" id="ARBA00023136"/>
    </source>
</evidence>
<evidence type="ECO:0000256" key="2">
    <source>
        <dbReference type="ARBA" id="ARBA00004442"/>
    </source>
</evidence>
<evidence type="ECO:0000256" key="7">
    <source>
        <dbReference type="ARBA" id="ARBA00023237"/>
    </source>
</evidence>
<dbReference type="EMBL" id="FMXB01000005">
    <property type="protein sequence ID" value="SDA49145.1"/>
    <property type="molecule type" value="Genomic_DNA"/>
</dbReference>
<keyword evidence="9" id="KW-1185">Reference proteome</keyword>